<organism evidence="2 3">
    <name type="scientific">Vibrio ostreicida</name>
    <dbReference type="NCBI Taxonomy" id="526588"/>
    <lineage>
        <taxon>Bacteria</taxon>
        <taxon>Pseudomonadati</taxon>
        <taxon>Pseudomonadota</taxon>
        <taxon>Gammaproteobacteria</taxon>
        <taxon>Vibrionales</taxon>
        <taxon>Vibrionaceae</taxon>
        <taxon>Vibrio</taxon>
    </lineage>
</organism>
<dbReference type="PROSITE" id="PS51257">
    <property type="entry name" value="PROKAR_LIPOPROTEIN"/>
    <property type="match status" value="1"/>
</dbReference>
<evidence type="ECO:0000256" key="1">
    <source>
        <dbReference type="SAM" id="SignalP"/>
    </source>
</evidence>
<protein>
    <submittedName>
        <fullName evidence="2">DUF2799 domain-containing protein</fullName>
    </submittedName>
</protein>
<proteinExistence type="predicted"/>
<comment type="caution">
    <text evidence="2">The sequence shown here is derived from an EMBL/GenBank/DDBJ whole genome shotgun (WGS) entry which is preliminary data.</text>
</comment>
<dbReference type="EMBL" id="JAUFQC010000001">
    <property type="protein sequence ID" value="MDN3610898.1"/>
    <property type="molecule type" value="Genomic_DNA"/>
</dbReference>
<evidence type="ECO:0000313" key="3">
    <source>
        <dbReference type="Proteomes" id="UP001238540"/>
    </source>
</evidence>
<dbReference type="InterPro" id="IPR021242">
    <property type="entry name" value="DUF2799"/>
</dbReference>
<dbReference type="Proteomes" id="UP001238540">
    <property type="component" value="Unassembled WGS sequence"/>
</dbReference>
<sequence>MRKLVFLVLMLTLAACSVSVEQMASEGDWFDIGYRDAIRGHNQRSLKELASLGSVKQSEYDQGYLSGISEYCNPDVAYQIGLTGQYYEGVCEGTSEAQKFRMEWKRGWDEHANEYY</sequence>
<accession>A0ABT8BXU8</accession>
<evidence type="ECO:0000313" key="2">
    <source>
        <dbReference type="EMBL" id="MDN3610898.1"/>
    </source>
</evidence>
<keyword evidence="3" id="KW-1185">Reference proteome</keyword>
<reference evidence="3" key="1">
    <citation type="journal article" date="2019" name="Int. J. Syst. Evol. Microbiol.">
        <title>The Global Catalogue of Microorganisms (GCM) 10K type strain sequencing project: providing services to taxonomists for standard genome sequencing and annotation.</title>
        <authorList>
            <consortium name="The Broad Institute Genomics Platform"/>
            <consortium name="The Broad Institute Genome Sequencing Center for Infectious Disease"/>
            <person name="Wu L."/>
            <person name="Ma J."/>
        </authorList>
    </citation>
    <scope>NUCLEOTIDE SEQUENCE [LARGE SCALE GENOMIC DNA]</scope>
    <source>
        <strain evidence="3">CECT 7398</strain>
    </source>
</reference>
<keyword evidence="1" id="KW-0732">Signal</keyword>
<feature type="signal peptide" evidence="1">
    <location>
        <begin position="1"/>
        <end position="24"/>
    </location>
</feature>
<gene>
    <name evidence="2" type="ORF">QWZ16_14465</name>
</gene>
<dbReference type="RefSeq" id="WP_170883424.1">
    <property type="nucleotide sequence ID" value="NZ_JABEYA020000018.1"/>
</dbReference>
<feature type="chain" id="PRO_5045448657" evidence="1">
    <location>
        <begin position="25"/>
        <end position="116"/>
    </location>
</feature>
<name>A0ABT8BXU8_9VIBR</name>
<dbReference type="Pfam" id="PF10973">
    <property type="entry name" value="DUF2799"/>
    <property type="match status" value="1"/>
</dbReference>